<evidence type="ECO:0000256" key="2">
    <source>
        <dbReference type="SAM" id="Phobius"/>
    </source>
</evidence>
<name>A0ABP8TJD5_9ACTN</name>
<feature type="transmembrane region" description="Helical" evidence="2">
    <location>
        <begin position="109"/>
        <end position="131"/>
    </location>
</feature>
<feature type="transmembrane region" description="Helical" evidence="2">
    <location>
        <begin position="70"/>
        <end position="88"/>
    </location>
</feature>
<dbReference type="EMBL" id="BAABHJ010000005">
    <property type="protein sequence ID" value="GAA4606997.1"/>
    <property type="molecule type" value="Genomic_DNA"/>
</dbReference>
<protein>
    <submittedName>
        <fullName evidence="3">Uncharacterized protein</fullName>
    </submittedName>
</protein>
<keyword evidence="2" id="KW-0472">Membrane</keyword>
<reference evidence="4" key="1">
    <citation type="journal article" date="2019" name="Int. J. Syst. Evol. Microbiol.">
        <title>The Global Catalogue of Microorganisms (GCM) 10K type strain sequencing project: providing services to taxonomists for standard genome sequencing and annotation.</title>
        <authorList>
            <consortium name="The Broad Institute Genomics Platform"/>
            <consortium name="The Broad Institute Genome Sequencing Center for Infectious Disease"/>
            <person name="Wu L."/>
            <person name="Ma J."/>
        </authorList>
    </citation>
    <scope>NUCLEOTIDE SEQUENCE [LARGE SCALE GENOMIC DNA]</scope>
    <source>
        <strain evidence="4">JCM 17938</strain>
    </source>
</reference>
<evidence type="ECO:0000256" key="1">
    <source>
        <dbReference type="SAM" id="MobiDB-lite"/>
    </source>
</evidence>
<evidence type="ECO:0000313" key="3">
    <source>
        <dbReference type="EMBL" id="GAA4606997.1"/>
    </source>
</evidence>
<comment type="caution">
    <text evidence="3">The sequence shown here is derived from an EMBL/GenBank/DDBJ whole genome shotgun (WGS) entry which is preliminary data.</text>
</comment>
<feature type="region of interest" description="Disordered" evidence="1">
    <location>
        <begin position="142"/>
        <end position="253"/>
    </location>
</feature>
<dbReference type="RefSeq" id="WP_345353319.1">
    <property type="nucleotide sequence ID" value="NZ_BAABHJ010000005.1"/>
</dbReference>
<keyword evidence="2" id="KW-0812">Transmembrane</keyword>
<organism evidence="3 4">
    <name type="scientific">Actinoallomurus liliacearum</name>
    <dbReference type="NCBI Taxonomy" id="1080073"/>
    <lineage>
        <taxon>Bacteria</taxon>
        <taxon>Bacillati</taxon>
        <taxon>Actinomycetota</taxon>
        <taxon>Actinomycetes</taxon>
        <taxon>Streptosporangiales</taxon>
        <taxon>Thermomonosporaceae</taxon>
        <taxon>Actinoallomurus</taxon>
    </lineage>
</organism>
<feature type="compositionally biased region" description="Basic and acidic residues" evidence="1">
    <location>
        <begin position="226"/>
        <end position="253"/>
    </location>
</feature>
<proteinExistence type="predicted"/>
<gene>
    <name evidence="3" type="ORF">GCM10023195_26060</name>
</gene>
<keyword evidence="2" id="KW-1133">Transmembrane helix</keyword>
<feature type="transmembrane region" description="Helical" evidence="2">
    <location>
        <begin position="6"/>
        <end position="26"/>
    </location>
</feature>
<keyword evidence="4" id="KW-1185">Reference proteome</keyword>
<feature type="transmembrane region" description="Helical" evidence="2">
    <location>
        <begin position="46"/>
        <end position="64"/>
    </location>
</feature>
<dbReference type="Proteomes" id="UP001500212">
    <property type="component" value="Unassembled WGS sequence"/>
</dbReference>
<accession>A0ABP8TJD5</accession>
<sequence>MSNGARHAWGLLLGVILTAALAGLLIFGTYRLQHGFVMQGHKTDKWLGGGLLAGAAIVFALLVASRLSPLGSLIGGLVLTAAGVLFFVSQKTTADLINRFPFKGQRVTLAGLEEEGFILFAGVGLLFASFFPSRWRARPDAGDDPAYEYGLPEPDETYGRRSTSGGGRGRHAARDDGNTPAYGSPRYADTHVYGSADQGDVPAYGSAEDPAATAYGQTEFDVPLYEPERSHGDRSPFSPRDDDGGTREMRRPR</sequence>
<evidence type="ECO:0000313" key="4">
    <source>
        <dbReference type="Proteomes" id="UP001500212"/>
    </source>
</evidence>